<dbReference type="InterPro" id="IPR035965">
    <property type="entry name" value="PAS-like_dom_sf"/>
</dbReference>
<sequence>MDFRRIISSTKSNKIVLAVAIAFLLMLSSVSYKQISNMQKSANLVAVSLKIDTEINNLFSKFSLIEAAEYKSIILKNSAYNETYKYYIQLTENSLSKLSQLTSNIPKQQHYLDTIRQWRDSLDISVTKLNAYQNRLLEDRDSLITKEVNNVASIMQKLKQARLDMTQIKEALIKQRMEDYTTETFFTPIISLLLVLFSLVGFVLAFIKINKDHEKLIKTQAYVDNIISSSNNAITYLEPILSTDNKITDFTISYVSNKIEENTGLKASEVTGKTISEVFPSIMTNGVFDIYIKCIETGKTQTYERCYNLMNQEKWFKSIATKLETGVNVTTIEVTKDKRNNENLKNLNERLYIKNTILNNAEVVAKIGSFSRYPETGIIEMSDNLYRMLGCKPNEFEASLENYMSFIHPDDLMKFSKAADRNLKSEKLKETYYRVVTNKDQIKHFKSSTVLIMEDGKKKEVGVVQDISESIKKDKKLKNRNKALKRSNAELESFNRVVSHDLQEPLRKIQMFISMLSNEAKEKLSERSIAYFDKIDNSAGRMQMLIKNLLNYSRIDSSHANFEIIDLNKKLDKVENNLSDRILEADVEIIKSNLPTIKGIPFQMEQLFNNLVSNSIKYRNLNKKSIIHIDASVVSKDQINAEFIKTHKNYYEIIFSDNGIGFEQENAKKIFNIFERLHQNTEYTGTGIGLAICKKIVENHHGFIQAIGEPNKGATFYIYLPI</sequence>
<dbReference type="Proteomes" id="UP000199312">
    <property type="component" value="Unassembled WGS sequence"/>
</dbReference>
<keyword evidence="5 9" id="KW-0418">Kinase</keyword>
<evidence type="ECO:0000259" key="8">
    <source>
        <dbReference type="PROSITE" id="PS50112"/>
    </source>
</evidence>
<dbReference type="InterPro" id="IPR005467">
    <property type="entry name" value="His_kinase_dom"/>
</dbReference>
<dbReference type="PROSITE" id="PS50109">
    <property type="entry name" value="HIS_KIN"/>
    <property type="match status" value="1"/>
</dbReference>
<dbReference type="PANTHER" id="PTHR43304">
    <property type="entry name" value="PHYTOCHROME-LIKE PROTEIN CPH1"/>
    <property type="match status" value="1"/>
</dbReference>
<dbReference type="CDD" id="cd00082">
    <property type="entry name" value="HisKA"/>
    <property type="match status" value="1"/>
</dbReference>
<dbReference type="InterPro" id="IPR000014">
    <property type="entry name" value="PAS"/>
</dbReference>
<dbReference type="PRINTS" id="PR00344">
    <property type="entry name" value="BCTRLSENSOR"/>
</dbReference>
<dbReference type="SUPFAM" id="SSF47384">
    <property type="entry name" value="Homodimeric domain of signal transducing histidine kinase"/>
    <property type="match status" value="1"/>
</dbReference>
<keyword evidence="3" id="KW-0597">Phosphoprotein</keyword>
<dbReference type="Pfam" id="PF13426">
    <property type="entry name" value="PAS_9"/>
    <property type="match status" value="1"/>
</dbReference>
<keyword evidence="6" id="KW-0472">Membrane</keyword>
<dbReference type="InterPro" id="IPR013655">
    <property type="entry name" value="PAS_fold_3"/>
</dbReference>
<dbReference type="AlphaFoldDB" id="A0A1I6R4Z9"/>
<dbReference type="CDD" id="cd00130">
    <property type="entry name" value="PAS"/>
    <property type="match status" value="2"/>
</dbReference>
<dbReference type="PANTHER" id="PTHR43304:SF1">
    <property type="entry name" value="PAC DOMAIN-CONTAINING PROTEIN"/>
    <property type="match status" value="1"/>
</dbReference>
<keyword evidence="4" id="KW-0808">Transferase</keyword>
<evidence type="ECO:0000256" key="1">
    <source>
        <dbReference type="ARBA" id="ARBA00000085"/>
    </source>
</evidence>
<comment type="catalytic activity">
    <reaction evidence="1">
        <text>ATP + protein L-histidine = ADP + protein N-phospho-L-histidine.</text>
        <dbReference type="EC" id="2.7.13.3"/>
    </reaction>
</comment>
<dbReference type="PROSITE" id="PS50112">
    <property type="entry name" value="PAS"/>
    <property type="match status" value="1"/>
</dbReference>
<evidence type="ECO:0000259" key="7">
    <source>
        <dbReference type="PROSITE" id="PS50109"/>
    </source>
</evidence>
<keyword evidence="6" id="KW-0812">Transmembrane</keyword>
<evidence type="ECO:0000313" key="9">
    <source>
        <dbReference type="EMBL" id="SFS59817.1"/>
    </source>
</evidence>
<evidence type="ECO:0000256" key="2">
    <source>
        <dbReference type="ARBA" id="ARBA00012438"/>
    </source>
</evidence>
<dbReference type="InterPro" id="IPR036890">
    <property type="entry name" value="HATPase_C_sf"/>
</dbReference>
<dbReference type="EMBL" id="FOZP01000005">
    <property type="protein sequence ID" value="SFS59817.1"/>
    <property type="molecule type" value="Genomic_DNA"/>
</dbReference>
<evidence type="ECO:0000256" key="3">
    <source>
        <dbReference type="ARBA" id="ARBA00022553"/>
    </source>
</evidence>
<evidence type="ECO:0000256" key="6">
    <source>
        <dbReference type="SAM" id="Phobius"/>
    </source>
</evidence>
<dbReference type="Pfam" id="PF00512">
    <property type="entry name" value="HisKA"/>
    <property type="match status" value="1"/>
</dbReference>
<dbReference type="Gene3D" id="3.30.565.10">
    <property type="entry name" value="Histidine kinase-like ATPase, C-terminal domain"/>
    <property type="match status" value="1"/>
</dbReference>
<dbReference type="SUPFAM" id="SSF55874">
    <property type="entry name" value="ATPase domain of HSP90 chaperone/DNA topoisomerase II/histidine kinase"/>
    <property type="match status" value="1"/>
</dbReference>
<name>A0A1I6R4Z9_9FLAO</name>
<dbReference type="Gene3D" id="1.10.287.130">
    <property type="match status" value="1"/>
</dbReference>
<dbReference type="InterPro" id="IPR052162">
    <property type="entry name" value="Sensor_kinase/Photoreceptor"/>
</dbReference>
<proteinExistence type="predicted"/>
<evidence type="ECO:0000256" key="4">
    <source>
        <dbReference type="ARBA" id="ARBA00022679"/>
    </source>
</evidence>
<dbReference type="Pfam" id="PF02518">
    <property type="entry name" value="HATPase_c"/>
    <property type="match status" value="1"/>
</dbReference>
<evidence type="ECO:0000256" key="5">
    <source>
        <dbReference type="ARBA" id="ARBA00022777"/>
    </source>
</evidence>
<dbReference type="Gene3D" id="3.30.450.20">
    <property type="entry name" value="PAS domain"/>
    <property type="match status" value="2"/>
</dbReference>
<gene>
    <name evidence="9" type="ORF">SAMN04488006_2221</name>
</gene>
<dbReference type="SUPFAM" id="SSF55785">
    <property type="entry name" value="PYP-like sensor domain (PAS domain)"/>
    <property type="match status" value="2"/>
</dbReference>
<dbReference type="EC" id="2.7.13.3" evidence="2"/>
<dbReference type="STRING" id="593133.SAMN04488006_2221"/>
<feature type="domain" description="Histidine kinase" evidence="7">
    <location>
        <begin position="497"/>
        <end position="722"/>
    </location>
</feature>
<reference evidence="10" key="1">
    <citation type="submission" date="2016-10" db="EMBL/GenBank/DDBJ databases">
        <authorList>
            <person name="Varghese N."/>
            <person name="Submissions S."/>
        </authorList>
    </citation>
    <scope>NUCLEOTIDE SEQUENCE [LARGE SCALE GENOMIC DNA]</scope>
    <source>
        <strain evidence="10">DSM 24450</strain>
    </source>
</reference>
<keyword evidence="6" id="KW-1133">Transmembrane helix</keyword>
<dbReference type="GO" id="GO:0000155">
    <property type="term" value="F:phosphorelay sensor kinase activity"/>
    <property type="evidence" value="ECO:0007669"/>
    <property type="project" value="InterPro"/>
</dbReference>
<dbReference type="OrthoDB" id="9124519at2"/>
<dbReference type="SMART" id="SM00388">
    <property type="entry name" value="HisKA"/>
    <property type="match status" value="1"/>
</dbReference>
<dbReference type="InterPro" id="IPR036097">
    <property type="entry name" value="HisK_dim/P_sf"/>
</dbReference>
<dbReference type="InterPro" id="IPR003594">
    <property type="entry name" value="HATPase_dom"/>
</dbReference>
<dbReference type="InterPro" id="IPR004358">
    <property type="entry name" value="Sig_transdc_His_kin-like_C"/>
</dbReference>
<dbReference type="RefSeq" id="WP_090226261.1">
    <property type="nucleotide sequence ID" value="NZ_FOZP01000005.1"/>
</dbReference>
<dbReference type="SMART" id="SM00387">
    <property type="entry name" value="HATPase_c"/>
    <property type="match status" value="1"/>
</dbReference>
<protein>
    <recommendedName>
        <fullName evidence="2">histidine kinase</fullName>
        <ecNumber evidence="2">2.7.13.3</ecNumber>
    </recommendedName>
</protein>
<keyword evidence="10" id="KW-1185">Reference proteome</keyword>
<accession>A0A1I6R4Z9</accession>
<evidence type="ECO:0000313" key="10">
    <source>
        <dbReference type="Proteomes" id="UP000199312"/>
    </source>
</evidence>
<dbReference type="Pfam" id="PF08447">
    <property type="entry name" value="PAS_3"/>
    <property type="match status" value="1"/>
</dbReference>
<feature type="domain" description="PAS" evidence="8">
    <location>
        <begin position="378"/>
        <end position="426"/>
    </location>
</feature>
<organism evidence="9 10">
    <name type="scientific">Lutibacter maritimus</name>
    <dbReference type="NCBI Taxonomy" id="593133"/>
    <lineage>
        <taxon>Bacteria</taxon>
        <taxon>Pseudomonadati</taxon>
        <taxon>Bacteroidota</taxon>
        <taxon>Flavobacteriia</taxon>
        <taxon>Flavobacteriales</taxon>
        <taxon>Flavobacteriaceae</taxon>
        <taxon>Lutibacter</taxon>
    </lineage>
</organism>
<dbReference type="InterPro" id="IPR003661">
    <property type="entry name" value="HisK_dim/P_dom"/>
</dbReference>
<feature type="transmembrane region" description="Helical" evidence="6">
    <location>
        <begin position="185"/>
        <end position="207"/>
    </location>
</feature>